<evidence type="ECO:0000313" key="1">
    <source>
        <dbReference type="EMBL" id="CAH3020559.1"/>
    </source>
</evidence>
<dbReference type="InterPro" id="IPR021109">
    <property type="entry name" value="Peptidase_aspartic_dom_sf"/>
</dbReference>
<name>A0ABN8LTZ8_9CNID</name>
<dbReference type="Proteomes" id="UP001159427">
    <property type="component" value="Unassembled WGS sequence"/>
</dbReference>
<gene>
    <name evidence="1" type="ORF">PEVE_00007650</name>
</gene>
<dbReference type="PANTHER" id="PTHR33198:SF19">
    <property type="entry name" value="CCHC-TYPE DOMAIN-CONTAINING PROTEIN"/>
    <property type="match status" value="1"/>
</dbReference>
<sequence>MPNESDAAPNPVRNIGKVQKFTVGADFKAYAEQLKFFFVANGVADSKQQKAVLFTNLLTETYQLAKDLVAPILLGEDSLTYDTIVEHLQKRLELQKSALVARYEFDNRARKAGETVSHYVAVLKHQATDCKFNDAMRLERLRDTLVSGIRDKRMMSELLNLKLEELTFDIAVAKCIAIEQSYKDETQAAQAPVNYVDSDEGDSDGYLGSLEVNNVSGKDNVMVKMELDTGSAVSVLPYKRYKEHFGHVKLAKSVVTLKTYNGQKITPKGEMKCNVKFKGQEKELTLQVDETPGPALFGRD</sequence>
<protein>
    <submittedName>
        <fullName evidence="1">Uncharacterized protein</fullName>
    </submittedName>
</protein>
<keyword evidence="2" id="KW-1185">Reference proteome</keyword>
<comment type="caution">
    <text evidence="1">The sequence shown here is derived from an EMBL/GenBank/DDBJ whole genome shotgun (WGS) entry which is preliminary data.</text>
</comment>
<dbReference type="EMBL" id="CALNXI010000151">
    <property type="protein sequence ID" value="CAH3020559.1"/>
    <property type="molecule type" value="Genomic_DNA"/>
</dbReference>
<dbReference type="PANTHER" id="PTHR33198">
    <property type="entry name" value="ANK_REP_REGION DOMAIN-CONTAINING PROTEIN-RELATED"/>
    <property type="match status" value="1"/>
</dbReference>
<dbReference type="SUPFAM" id="SSF50630">
    <property type="entry name" value="Acid proteases"/>
    <property type="match status" value="1"/>
</dbReference>
<evidence type="ECO:0000313" key="2">
    <source>
        <dbReference type="Proteomes" id="UP001159427"/>
    </source>
</evidence>
<reference evidence="1 2" key="1">
    <citation type="submission" date="2022-05" db="EMBL/GenBank/DDBJ databases">
        <authorList>
            <consortium name="Genoscope - CEA"/>
            <person name="William W."/>
        </authorList>
    </citation>
    <scope>NUCLEOTIDE SEQUENCE [LARGE SCALE GENOMIC DNA]</scope>
</reference>
<organism evidence="1 2">
    <name type="scientific">Porites evermanni</name>
    <dbReference type="NCBI Taxonomy" id="104178"/>
    <lineage>
        <taxon>Eukaryota</taxon>
        <taxon>Metazoa</taxon>
        <taxon>Cnidaria</taxon>
        <taxon>Anthozoa</taxon>
        <taxon>Hexacorallia</taxon>
        <taxon>Scleractinia</taxon>
        <taxon>Fungiina</taxon>
        <taxon>Poritidae</taxon>
        <taxon>Porites</taxon>
    </lineage>
</organism>
<accession>A0ABN8LTZ8</accession>
<proteinExistence type="predicted"/>